<evidence type="ECO:0000313" key="8">
    <source>
        <dbReference type="EMBL" id="SFP33588.1"/>
    </source>
</evidence>
<dbReference type="EMBL" id="FOXA01000005">
    <property type="protein sequence ID" value="SFP33588.1"/>
    <property type="molecule type" value="Genomic_DNA"/>
</dbReference>
<sequence>MTHIVVIGGGQAGASLTAKLRAEGFEGDVTLISEEPVPPYQRPPLSKAYLLGEMEESRLYLRPESFYVDKNIALRLGEPVTAVDTDAQTVTVGGETLHYDELALVTGSRPRRLPAAIGGDLNCVYGVRTLADVDRMKHKFEPGRRVLIVGGGYIGLEAAAVAAKLGLKVTLVEMAERILSRVAAPETSDYFRALHHDHGVDIREGAGLERLLGGTDVTGARLTDGTEIDIDFAVVGVGIAPCTELAERAGLAVENGIRVDEYGRTSAPHVWAAGDCASFPRDGARLRLESVQNAIDQAEAVAKNMLGADQPYEPKPWFWSDQYDVKLQIAGLNTGYDRVVVRKGGDPKAASHWYYAGDRLIAVDAMNDGRAYMIGKRLIESGKSPNAETVADPDADLKSLLK</sequence>
<evidence type="ECO:0000256" key="2">
    <source>
        <dbReference type="ARBA" id="ARBA00022630"/>
    </source>
</evidence>
<feature type="domain" description="Reductase C-terminal" evidence="7">
    <location>
        <begin position="317"/>
        <end position="401"/>
    </location>
</feature>
<dbReference type="Gene3D" id="3.30.390.30">
    <property type="match status" value="1"/>
</dbReference>
<dbReference type="OrthoDB" id="7809559at2"/>
<comment type="cofactor">
    <cofactor evidence="1">
        <name>FAD</name>
        <dbReference type="ChEBI" id="CHEBI:57692"/>
    </cofactor>
</comment>
<dbReference type="Proteomes" id="UP000199356">
    <property type="component" value="Unassembled WGS sequence"/>
</dbReference>
<organism evidence="8 9">
    <name type="scientific">Tranquillimonas alkanivorans</name>
    <dbReference type="NCBI Taxonomy" id="441119"/>
    <lineage>
        <taxon>Bacteria</taxon>
        <taxon>Pseudomonadati</taxon>
        <taxon>Pseudomonadota</taxon>
        <taxon>Alphaproteobacteria</taxon>
        <taxon>Rhodobacterales</taxon>
        <taxon>Roseobacteraceae</taxon>
        <taxon>Tranquillimonas</taxon>
    </lineage>
</organism>
<keyword evidence="4" id="KW-0560">Oxidoreductase</keyword>
<dbReference type="InterPro" id="IPR016156">
    <property type="entry name" value="FAD/NAD-linked_Rdtase_dimer_sf"/>
</dbReference>
<dbReference type="PRINTS" id="PR00411">
    <property type="entry name" value="PNDRDTASEI"/>
</dbReference>
<dbReference type="SUPFAM" id="SSF55424">
    <property type="entry name" value="FAD/NAD-linked reductases, dimerisation (C-terminal) domain"/>
    <property type="match status" value="1"/>
</dbReference>
<dbReference type="PANTHER" id="PTHR43557">
    <property type="entry name" value="APOPTOSIS-INDUCING FACTOR 1"/>
    <property type="match status" value="1"/>
</dbReference>
<keyword evidence="3" id="KW-0274">FAD</keyword>
<evidence type="ECO:0000256" key="1">
    <source>
        <dbReference type="ARBA" id="ARBA00001974"/>
    </source>
</evidence>
<dbReference type="Pfam" id="PF14759">
    <property type="entry name" value="Reductase_C"/>
    <property type="match status" value="1"/>
</dbReference>
<feature type="domain" description="FAD/NAD(P)-binding" evidence="6">
    <location>
        <begin position="3"/>
        <end position="298"/>
    </location>
</feature>
<proteinExistence type="predicted"/>
<dbReference type="PRINTS" id="PR00368">
    <property type="entry name" value="FADPNR"/>
</dbReference>
<dbReference type="GO" id="GO:0051213">
    <property type="term" value="F:dioxygenase activity"/>
    <property type="evidence" value="ECO:0007669"/>
    <property type="project" value="UniProtKB-KW"/>
</dbReference>
<accession>A0A1I5PHJ7</accession>
<keyword evidence="2" id="KW-0285">Flavoprotein</keyword>
<protein>
    <submittedName>
        <fullName evidence="8">3-phenylpropionate/trans-cinnamate dioxygenase ferredoxin reductase subunit</fullName>
    </submittedName>
</protein>
<gene>
    <name evidence="8" type="ORF">SAMN04488047_105112</name>
</gene>
<keyword evidence="5" id="KW-0175">Coiled coil</keyword>
<dbReference type="InterPro" id="IPR028202">
    <property type="entry name" value="Reductase_C"/>
</dbReference>
<evidence type="ECO:0000313" key="9">
    <source>
        <dbReference type="Proteomes" id="UP000199356"/>
    </source>
</evidence>
<evidence type="ECO:0000259" key="7">
    <source>
        <dbReference type="Pfam" id="PF14759"/>
    </source>
</evidence>
<dbReference type="RefSeq" id="WP_093420305.1">
    <property type="nucleotide sequence ID" value="NZ_FOXA01000005.1"/>
</dbReference>
<dbReference type="InterPro" id="IPR023753">
    <property type="entry name" value="FAD/NAD-binding_dom"/>
</dbReference>
<dbReference type="GO" id="GO:0016651">
    <property type="term" value="F:oxidoreductase activity, acting on NAD(P)H"/>
    <property type="evidence" value="ECO:0007669"/>
    <property type="project" value="TreeGrafter"/>
</dbReference>
<dbReference type="Pfam" id="PF07992">
    <property type="entry name" value="Pyr_redox_2"/>
    <property type="match status" value="1"/>
</dbReference>
<dbReference type="InterPro" id="IPR036188">
    <property type="entry name" value="FAD/NAD-bd_sf"/>
</dbReference>
<dbReference type="SUPFAM" id="SSF51905">
    <property type="entry name" value="FAD/NAD(P)-binding domain"/>
    <property type="match status" value="2"/>
</dbReference>
<dbReference type="GO" id="GO:0005737">
    <property type="term" value="C:cytoplasm"/>
    <property type="evidence" value="ECO:0007669"/>
    <property type="project" value="TreeGrafter"/>
</dbReference>
<keyword evidence="9" id="KW-1185">Reference proteome</keyword>
<dbReference type="PANTHER" id="PTHR43557:SF2">
    <property type="entry name" value="RIESKE DOMAIN-CONTAINING PROTEIN-RELATED"/>
    <property type="match status" value="1"/>
</dbReference>
<keyword evidence="8" id="KW-0223">Dioxygenase</keyword>
<evidence type="ECO:0000256" key="3">
    <source>
        <dbReference type="ARBA" id="ARBA00022827"/>
    </source>
</evidence>
<feature type="coiled-coil region" evidence="5">
    <location>
        <begin position="281"/>
        <end position="308"/>
    </location>
</feature>
<dbReference type="Gene3D" id="3.50.50.60">
    <property type="entry name" value="FAD/NAD(P)-binding domain"/>
    <property type="match status" value="2"/>
</dbReference>
<evidence type="ECO:0000256" key="5">
    <source>
        <dbReference type="SAM" id="Coils"/>
    </source>
</evidence>
<evidence type="ECO:0000259" key="6">
    <source>
        <dbReference type="Pfam" id="PF07992"/>
    </source>
</evidence>
<dbReference type="AlphaFoldDB" id="A0A1I5PHJ7"/>
<name>A0A1I5PHJ7_9RHOB</name>
<dbReference type="STRING" id="441119.SAMN04488047_105112"/>
<dbReference type="InterPro" id="IPR050446">
    <property type="entry name" value="FAD-oxidoreductase/Apoptosis"/>
</dbReference>
<evidence type="ECO:0000256" key="4">
    <source>
        <dbReference type="ARBA" id="ARBA00023002"/>
    </source>
</evidence>
<reference evidence="8 9" key="1">
    <citation type="submission" date="2016-10" db="EMBL/GenBank/DDBJ databases">
        <authorList>
            <person name="de Groot N.N."/>
        </authorList>
    </citation>
    <scope>NUCLEOTIDE SEQUENCE [LARGE SCALE GENOMIC DNA]</scope>
    <source>
        <strain evidence="8 9">DSM 19547</strain>
    </source>
</reference>